<dbReference type="EMBL" id="LT838272">
    <property type="protein sequence ID" value="SMB98220.1"/>
    <property type="molecule type" value="Genomic_DNA"/>
</dbReference>
<dbReference type="InterPro" id="IPR005841">
    <property type="entry name" value="Alpha-D-phosphohexomutase_SF"/>
</dbReference>
<dbReference type="InterPro" id="IPR005846">
    <property type="entry name" value="A-D-PHexomutase_a/b/a-III"/>
</dbReference>
<dbReference type="Proteomes" id="UP000192569">
    <property type="component" value="Chromosome I"/>
</dbReference>
<evidence type="ECO:0000259" key="9">
    <source>
        <dbReference type="Pfam" id="PF02878"/>
    </source>
</evidence>
<evidence type="ECO:0000256" key="4">
    <source>
        <dbReference type="ARBA" id="ARBA00022723"/>
    </source>
</evidence>
<evidence type="ECO:0000256" key="3">
    <source>
        <dbReference type="ARBA" id="ARBA00022553"/>
    </source>
</evidence>
<feature type="domain" description="Alpha-D-phosphohexomutase alpha/beta/alpha" evidence="10">
    <location>
        <begin position="150"/>
        <end position="247"/>
    </location>
</feature>
<dbReference type="InterPro" id="IPR005844">
    <property type="entry name" value="A-D-PHexomutase_a/b/a-I"/>
</dbReference>
<dbReference type="InterPro" id="IPR016055">
    <property type="entry name" value="A-D-PHexomutase_a/b/a-I/II/III"/>
</dbReference>
<comment type="similarity">
    <text evidence="2 7">Belongs to the phosphohexose mutase family.</text>
</comment>
<dbReference type="Pfam" id="PF02879">
    <property type="entry name" value="PGM_PMM_II"/>
    <property type="match status" value="1"/>
</dbReference>
<feature type="domain" description="Alpha-D-phosphohexomutase alpha/beta/alpha" evidence="11">
    <location>
        <begin position="252"/>
        <end position="361"/>
    </location>
</feature>
<evidence type="ECO:0000256" key="7">
    <source>
        <dbReference type="RuleBase" id="RU004326"/>
    </source>
</evidence>
<dbReference type="OrthoDB" id="9806956at2"/>
<dbReference type="STRING" id="698762.SAMN00808754_2208"/>
<dbReference type="CDD" id="cd03089">
    <property type="entry name" value="PMM_PGM"/>
    <property type="match status" value="1"/>
</dbReference>
<dbReference type="PROSITE" id="PS00710">
    <property type="entry name" value="PGM_PMM"/>
    <property type="match status" value="1"/>
</dbReference>
<keyword evidence="6" id="KW-0413">Isomerase</keyword>
<evidence type="ECO:0000313" key="12">
    <source>
        <dbReference type="EMBL" id="SMB98220.1"/>
    </source>
</evidence>
<evidence type="ECO:0000256" key="2">
    <source>
        <dbReference type="ARBA" id="ARBA00010231"/>
    </source>
</evidence>
<dbReference type="PANTHER" id="PTHR43771">
    <property type="entry name" value="PHOSPHOMANNOMUTASE"/>
    <property type="match status" value="1"/>
</dbReference>
<keyword evidence="3" id="KW-0597">Phosphoprotein</keyword>
<dbReference type="SUPFAM" id="SSF53738">
    <property type="entry name" value="Phosphoglucomutase, first 3 domains"/>
    <property type="match status" value="3"/>
</dbReference>
<dbReference type="Pfam" id="PF02878">
    <property type="entry name" value="PGM_PMM_I"/>
    <property type="match status" value="1"/>
</dbReference>
<dbReference type="PRINTS" id="PR00509">
    <property type="entry name" value="PGMPMM"/>
</dbReference>
<dbReference type="InterPro" id="IPR016066">
    <property type="entry name" value="A-D-PHexomutase_CS"/>
</dbReference>
<feature type="domain" description="Alpha-D-phosphohexomutase C-terminal" evidence="8">
    <location>
        <begin position="367"/>
        <end position="438"/>
    </location>
</feature>
<protein>
    <submittedName>
        <fullName evidence="12">Phosphomannomutase</fullName>
    </submittedName>
</protein>
<keyword evidence="13" id="KW-1185">Reference proteome</keyword>
<organism evidence="12 13">
    <name type="scientific">Thermanaeromonas toyohensis ToBE</name>
    <dbReference type="NCBI Taxonomy" id="698762"/>
    <lineage>
        <taxon>Bacteria</taxon>
        <taxon>Bacillati</taxon>
        <taxon>Bacillota</taxon>
        <taxon>Clostridia</taxon>
        <taxon>Neomoorellales</taxon>
        <taxon>Neomoorellaceae</taxon>
        <taxon>Thermanaeromonas</taxon>
    </lineage>
</organism>
<keyword evidence="4 7" id="KW-0479">Metal-binding</keyword>
<dbReference type="Pfam" id="PF00408">
    <property type="entry name" value="PGM_PMM_IV"/>
    <property type="match status" value="1"/>
</dbReference>
<comment type="cofactor">
    <cofactor evidence="1">
        <name>Mg(2+)</name>
        <dbReference type="ChEBI" id="CHEBI:18420"/>
    </cofactor>
</comment>
<dbReference type="Gene3D" id="3.40.120.10">
    <property type="entry name" value="Alpha-D-Glucose-1,6-Bisphosphate, subunit A, domain 3"/>
    <property type="match status" value="3"/>
</dbReference>
<keyword evidence="5 7" id="KW-0460">Magnesium</keyword>
<dbReference type="PANTHER" id="PTHR43771:SF2">
    <property type="entry name" value="PHOSPHOMANNOMUTASE_PHOSPHOGLUCOMUTASE"/>
    <property type="match status" value="1"/>
</dbReference>
<dbReference type="InterPro" id="IPR005845">
    <property type="entry name" value="A-D-PHexomutase_a/b/a-II"/>
</dbReference>
<dbReference type="GO" id="GO:0016868">
    <property type="term" value="F:intramolecular phosphotransferase activity"/>
    <property type="evidence" value="ECO:0007669"/>
    <property type="project" value="InterPro"/>
</dbReference>
<dbReference type="SUPFAM" id="SSF55957">
    <property type="entry name" value="Phosphoglucomutase, C-terminal domain"/>
    <property type="match status" value="1"/>
</dbReference>
<gene>
    <name evidence="12" type="ORF">SAMN00808754_2208</name>
</gene>
<dbReference type="GO" id="GO:0005975">
    <property type="term" value="P:carbohydrate metabolic process"/>
    <property type="evidence" value="ECO:0007669"/>
    <property type="project" value="InterPro"/>
</dbReference>
<feature type="domain" description="Alpha-D-phosphohexomutase alpha/beta/alpha" evidence="9">
    <location>
        <begin position="5"/>
        <end position="135"/>
    </location>
</feature>
<proteinExistence type="inferred from homology"/>
<evidence type="ECO:0000313" key="13">
    <source>
        <dbReference type="Proteomes" id="UP000192569"/>
    </source>
</evidence>
<dbReference type="RefSeq" id="WP_084665768.1">
    <property type="nucleotide sequence ID" value="NZ_LT838272.1"/>
</dbReference>
<evidence type="ECO:0000256" key="1">
    <source>
        <dbReference type="ARBA" id="ARBA00001946"/>
    </source>
</evidence>
<evidence type="ECO:0000256" key="5">
    <source>
        <dbReference type="ARBA" id="ARBA00022842"/>
    </source>
</evidence>
<sequence>MNPLVFRAYDIRGKAEVDFPPEEVKLLGRALATYFKSRGEKEVIVARDNRKHSPLLRQSLIEGLIAGGCRVVDIGENPTPVFYFSHHYYGLTAGVMITASHNPPEDNGFKISSGGTTIHGEEIQKIRRLLEQKEFVGGEGYLEEKDPREAYISSIKERIKLARPLKVAVDAGNGVAGPLAVELLKALGCEVIPLYCEPDSTYPHHHPDPTIPANLKDLKEVVLAERADVGLALDGDGDRLGVIDEKGNILWGDMLQILFWREILPRHPGAPAIVEVKCSQALVEEIERLGGRPFFYKTGHSLIKAKMREIGALFTGEMSGHFFFADEYYGYDDALYAAARLLRLLSREERPLSCLLEDVPKYYATPETRIPCPDEQKAEVVAGIVKHFKERDYEVIDVDGARVIFPSGWGLVRASNTQPVLVARCEAKTIGGLKEICAIMQEALLKFPAVGAFEWEYLTLEN</sequence>
<evidence type="ECO:0000259" key="11">
    <source>
        <dbReference type="Pfam" id="PF02880"/>
    </source>
</evidence>
<evidence type="ECO:0000259" key="8">
    <source>
        <dbReference type="Pfam" id="PF00408"/>
    </source>
</evidence>
<name>A0A1W1VY91_9FIRM</name>
<dbReference type="Pfam" id="PF02880">
    <property type="entry name" value="PGM_PMM_III"/>
    <property type="match status" value="1"/>
</dbReference>
<evidence type="ECO:0000259" key="10">
    <source>
        <dbReference type="Pfam" id="PF02879"/>
    </source>
</evidence>
<evidence type="ECO:0000256" key="6">
    <source>
        <dbReference type="ARBA" id="ARBA00023235"/>
    </source>
</evidence>
<reference evidence="12 13" key="1">
    <citation type="submission" date="2017-04" db="EMBL/GenBank/DDBJ databases">
        <authorList>
            <person name="Afonso C.L."/>
            <person name="Miller P.J."/>
            <person name="Scott M.A."/>
            <person name="Spackman E."/>
            <person name="Goraichik I."/>
            <person name="Dimitrov K.M."/>
            <person name="Suarez D.L."/>
            <person name="Swayne D.E."/>
        </authorList>
    </citation>
    <scope>NUCLEOTIDE SEQUENCE [LARGE SCALE GENOMIC DNA]</scope>
    <source>
        <strain evidence="12 13">ToBE</strain>
    </source>
</reference>
<dbReference type="GO" id="GO:0000287">
    <property type="term" value="F:magnesium ion binding"/>
    <property type="evidence" value="ECO:0007669"/>
    <property type="project" value="InterPro"/>
</dbReference>
<dbReference type="AlphaFoldDB" id="A0A1W1VY91"/>
<dbReference type="InterPro" id="IPR005843">
    <property type="entry name" value="A-D-PHexomutase_C"/>
</dbReference>
<dbReference type="Gene3D" id="3.30.310.50">
    <property type="entry name" value="Alpha-D-phosphohexomutase, C-terminal domain"/>
    <property type="match status" value="1"/>
</dbReference>
<accession>A0A1W1VY91</accession>
<dbReference type="InterPro" id="IPR036900">
    <property type="entry name" value="A-D-PHexomutase_C_sf"/>
</dbReference>